<accession>A0A5N6R8T0</accession>
<dbReference type="Proteomes" id="UP000327013">
    <property type="component" value="Chromosome 5"/>
</dbReference>
<sequence length="167" mass="18032">MNCTCCSRHVIVPKPIQNKTFASPIGVRLIVPHGTTAAAARSTSSRVCPVRASIVDSYESSFNFANRMEKAWLISQESNVRCNKAYTLEQSVSKEATGKGNQGLLVVLLATQMDTLNANGVGVLDSLFLVITCSAKSPQETPVVLFVVEWDQCVALIVREQAFVPSG</sequence>
<evidence type="ECO:0000313" key="1">
    <source>
        <dbReference type="EMBL" id="KAE8056218.1"/>
    </source>
</evidence>
<organism evidence="1 2">
    <name type="scientific">Carpinus fangiana</name>
    <dbReference type="NCBI Taxonomy" id="176857"/>
    <lineage>
        <taxon>Eukaryota</taxon>
        <taxon>Viridiplantae</taxon>
        <taxon>Streptophyta</taxon>
        <taxon>Embryophyta</taxon>
        <taxon>Tracheophyta</taxon>
        <taxon>Spermatophyta</taxon>
        <taxon>Magnoliopsida</taxon>
        <taxon>eudicotyledons</taxon>
        <taxon>Gunneridae</taxon>
        <taxon>Pentapetalae</taxon>
        <taxon>rosids</taxon>
        <taxon>fabids</taxon>
        <taxon>Fagales</taxon>
        <taxon>Betulaceae</taxon>
        <taxon>Carpinus</taxon>
    </lineage>
</organism>
<protein>
    <submittedName>
        <fullName evidence="1">Uncharacterized protein</fullName>
    </submittedName>
</protein>
<keyword evidence="2" id="KW-1185">Reference proteome</keyword>
<proteinExistence type="predicted"/>
<dbReference type="OrthoDB" id="1592637at2759"/>
<gene>
    <name evidence="1" type="ORF">FH972_013009</name>
</gene>
<reference evidence="1 2" key="1">
    <citation type="submission" date="2019-06" db="EMBL/GenBank/DDBJ databases">
        <title>A chromosomal-level reference genome of Carpinus fangiana (Coryloideae, Betulaceae).</title>
        <authorList>
            <person name="Yang X."/>
            <person name="Wang Z."/>
            <person name="Zhang L."/>
            <person name="Hao G."/>
            <person name="Liu J."/>
            <person name="Yang Y."/>
        </authorList>
    </citation>
    <scope>NUCLEOTIDE SEQUENCE [LARGE SCALE GENOMIC DNA]</scope>
    <source>
        <strain evidence="1">Cfa_2016G</strain>
        <tissue evidence="1">Leaf</tissue>
    </source>
</reference>
<dbReference type="AlphaFoldDB" id="A0A5N6R8T0"/>
<dbReference type="EMBL" id="CM017325">
    <property type="protein sequence ID" value="KAE8056218.1"/>
    <property type="molecule type" value="Genomic_DNA"/>
</dbReference>
<name>A0A5N6R8T0_9ROSI</name>
<evidence type="ECO:0000313" key="2">
    <source>
        <dbReference type="Proteomes" id="UP000327013"/>
    </source>
</evidence>